<dbReference type="Proteomes" id="UP000251576">
    <property type="component" value="Unassembled WGS sequence"/>
</dbReference>
<dbReference type="GO" id="GO:0000428">
    <property type="term" value="C:DNA-directed RNA polymerase complex"/>
    <property type="evidence" value="ECO:0007669"/>
    <property type="project" value="UniProtKB-KW"/>
</dbReference>
<comment type="caution">
    <text evidence="1">The sequence shown here is derived from an EMBL/GenBank/DDBJ whole genome shotgun (WGS) entry which is preliminary data.</text>
</comment>
<protein>
    <submittedName>
        <fullName evidence="1">DNA-directed RNA polymerase subunit beta</fullName>
    </submittedName>
</protein>
<dbReference type="AlphaFoldDB" id="A0A330FYW9"/>
<name>A0A330FYW9_ENTCL</name>
<evidence type="ECO:0000313" key="2">
    <source>
        <dbReference type="Proteomes" id="UP000251576"/>
    </source>
</evidence>
<keyword evidence="1" id="KW-0240">DNA-directed RNA polymerase</keyword>
<gene>
    <name evidence="1" type="ORF">DP202_26695</name>
</gene>
<proteinExistence type="predicted"/>
<organism evidence="1 2">
    <name type="scientific">Enterobacter cloacae</name>
    <dbReference type="NCBI Taxonomy" id="550"/>
    <lineage>
        <taxon>Bacteria</taxon>
        <taxon>Pseudomonadati</taxon>
        <taxon>Pseudomonadota</taxon>
        <taxon>Gammaproteobacteria</taxon>
        <taxon>Enterobacterales</taxon>
        <taxon>Enterobacteriaceae</taxon>
        <taxon>Enterobacter</taxon>
        <taxon>Enterobacter cloacae complex</taxon>
    </lineage>
</organism>
<sequence>MKNKSSIKLSNAKSVVNSAVNLVVTSRNTELKLIDEIGRNKETKKDPY</sequence>
<keyword evidence="1" id="KW-0804">Transcription</keyword>
<evidence type="ECO:0000313" key="1">
    <source>
        <dbReference type="EMBL" id="RAZ60274.1"/>
    </source>
</evidence>
<dbReference type="Gene3D" id="2.40.50.100">
    <property type="match status" value="1"/>
</dbReference>
<reference evidence="1 2" key="1">
    <citation type="submission" date="2018-06" db="EMBL/GenBank/DDBJ databases">
        <title>ACT-28, a chromosomally-encoded AmpC with carbapenemase activity from Enterobacter kobei.</title>
        <authorList>
            <person name="Jousset A.B."/>
            <person name="Oueslati S."/>
            <person name="Bernabeu S."/>
            <person name="Takissian J."/>
            <person name="Creton E."/>
            <person name="Vogel A."/>
            <person name="Cotellon G."/>
            <person name="Bonnin R.A."/>
            <person name="Dortet L."/>
            <person name="Naas T."/>
        </authorList>
    </citation>
    <scope>NUCLEOTIDE SEQUENCE [LARGE SCALE GENOMIC DNA]</scope>
    <source>
        <strain evidence="1 2">99B3</strain>
    </source>
</reference>
<accession>A0A330FYW9</accession>
<feature type="non-terminal residue" evidence="1">
    <location>
        <position position="48"/>
    </location>
</feature>
<dbReference type="EMBL" id="QMDH01000140">
    <property type="protein sequence ID" value="RAZ60274.1"/>
    <property type="molecule type" value="Genomic_DNA"/>
</dbReference>